<dbReference type="AlphaFoldDB" id="A0A0A9E5A5"/>
<name>A0A0A9E5A5_ARUDO</name>
<accession>A0A0A9E5A5</accession>
<feature type="compositionally biased region" description="Pro residues" evidence="1">
    <location>
        <begin position="152"/>
        <end position="162"/>
    </location>
</feature>
<feature type="compositionally biased region" description="Low complexity" evidence="1">
    <location>
        <begin position="111"/>
        <end position="129"/>
    </location>
</feature>
<evidence type="ECO:0000256" key="1">
    <source>
        <dbReference type="SAM" id="MobiDB-lite"/>
    </source>
</evidence>
<dbReference type="EMBL" id="GBRH01201926">
    <property type="protein sequence ID" value="JAD95969.1"/>
    <property type="molecule type" value="Transcribed_RNA"/>
</dbReference>
<sequence length="162" mass="17232">MFPAQCSCANNSGMPKACIPYPRSRSCLAPVCARSRLQARIVPGSHCSPAGSRNRAMATNNSCAWGAPIRRDHPLHEEGDGGRTITALQPGPHTGSSLPRTQRPPRHYSVHTGSGTGHLSLSLSLSLSHTHTHTEKRAKGEGEKSAQEPRPRPPSPAPPPTC</sequence>
<reference evidence="2" key="2">
    <citation type="journal article" date="2015" name="Data Brief">
        <title>Shoot transcriptome of the giant reed, Arundo donax.</title>
        <authorList>
            <person name="Barrero R.A."/>
            <person name="Guerrero F.D."/>
            <person name="Moolhuijzen P."/>
            <person name="Goolsby J.A."/>
            <person name="Tidwell J."/>
            <person name="Bellgard S.E."/>
            <person name="Bellgard M.I."/>
        </authorList>
    </citation>
    <scope>NUCLEOTIDE SEQUENCE</scope>
    <source>
        <tissue evidence="2">Shoot tissue taken approximately 20 cm above the soil surface</tissue>
    </source>
</reference>
<feature type="compositionally biased region" description="Basic and acidic residues" evidence="1">
    <location>
        <begin position="132"/>
        <end position="151"/>
    </location>
</feature>
<feature type="compositionally biased region" description="Basic and acidic residues" evidence="1">
    <location>
        <begin position="69"/>
        <end position="81"/>
    </location>
</feature>
<evidence type="ECO:0000313" key="2">
    <source>
        <dbReference type="EMBL" id="JAD95969.1"/>
    </source>
</evidence>
<organism evidence="2">
    <name type="scientific">Arundo donax</name>
    <name type="common">Giant reed</name>
    <name type="synonym">Donax arundinaceus</name>
    <dbReference type="NCBI Taxonomy" id="35708"/>
    <lineage>
        <taxon>Eukaryota</taxon>
        <taxon>Viridiplantae</taxon>
        <taxon>Streptophyta</taxon>
        <taxon>Embryophyta</taxon>
        <taxon>Tracheophyta</taxon>
        <taxon>Spermatophyta</taxon>
        <taxon>Magnoliopsida</taxon>
        <taxon>Liliopsida</taxon>
        <taxon>Poales</taxon>
        <taxon>Poaceae</taxon>
        <taxon>PACMAD clade</taxon>
        <taxon>Arundinoideae</taxon>
        <taxon>Arundineae</taxon>
        <taxon>Arundo</taxon>
    </lineage>
</organism>
<reference evidence="2" key="1">
    <citation type="submission" date="2014-09" db="EMBL/GenBank/DDBJ databases">
        <authorList>
            <person name="Magalhaes I.L.F."/>
            <person name="Oliveira U."/>
            <person name="Santos F.R."/>
            <person name="Vidigal T.H.D.A."/>
            <person name="Brescovit A.D."/>
            <person name="Santos A.J."/>
        </authorList>
    </citation>
    <scope>NUCLEOTIDE SEQUENCE</scope>
    <source>
        <tissue evidence="2">Shoot tissue taken approximately 20 cm above the soil surface</tissue>
    </source>
</reference>
<protein>
    <submittedName>
        <fullName evidence="2">Uncharacterized protein</fullName>
    </submittedName>
</protein>
<proteinExistence type="predicted"/>
<feature type="region of interest" description="Disordered" evidence="1">
    <location>
        <begin position="65"/>
        <end position="162"/>
    </location>
</feature>